<dbReference type="InterPro" id="IPR046358">
    <property type="entry name" value="Flagellin_C"/>
</dbReference>
<evidence type="ECO:0000313" key="3">
    <source>
        <dbReference type="Proteomes" id="UP000199585"/>
    </source>
</evidence>
<dbReference type="EMBL" id="FOCI01000002">
    <property type="protein sequence ID" value="SEM59733.1"/>
    <property type="molecule type" value="Genomic_DNA"/>
</dbReference>
<proteinExistence type="predicted"/>
<dbReference type="STRING" id="245187.SAMN04488003_10251"/>
<protein>
    <submittedName>
        <fullName evidence="2">Flagellar hook-associated protein 3 FlgL</fullName>
    </submittedName>
</protein>
<dbReference type="SUPFAM" id="SSF64518">
    <property type="entry name" value="Phase 1 flagellin"/>
    <property type="match status" value="1"/>
</dbReference>
<evidence type="ECO:0000259" key="1">
    <source>
        <dbReference type="Pfam" id="PF00700"/>
    </source>
</evidence>
<evidence type="ECO:0000313" key="2">
    <source>
        <dbReference type="EMBL" id="SEM59733.1"/>
    </source>
</evidence>
<keyword evidence="2" id="KW-0282">Flagellum</keyword>
<dbReference type="Proteomes" id="UP000199585">
    <property type="component" value="Unassembled WGS sequence"/>
</dbReference>
<dbReference type="Gene3D" id="1.20.1330.10">
    <property type="entry name" value="f41 fragment of flagellin, N-terminal domain"/>
    <property type="match status" value="1"/>
</dbReference>
<keyword evidence="2" id="KW-0966">Cell projection</keyword>
<dbReference type="OrthoDB" id="7312911at2"/>
<accession>A0A1H7ZN87</accession>
<dbReference type="AlphaFoldDB" id="A0A1H7ZN87"/>
<sequence>MTSPIHGDMSRHFQSLAQSATIKTRLATLTQELSSGRIADLATHLRGNVSSLATIDREIETIDARDRAGQTLSQTLDHKQSVLTAIGDGQTTLAGRLIALSTFASPADIARTEDAGRDGFDRVVGLLNTRFADLALFAGSAVDAPAVASADNMLADLLTAIGGASDAAVIAATINDWFDVPTGGYAMTGYLGDTGNAVTQRVTETETITLTGRADDADLRDMLKASAYAAVSHAMSGTLDQITRLALLRQGGEMIFDAADGIRGLAARIGDDQQRLEELSARRSAQRTTFATARNNLVNADPYDTASALQSVQQQLELHYTATARLSRLSLANYL</sequence>
<dbReference type="RefSeq" id="WP_089898446.1">
    <property type="nucleotide sequence ID" value="NZ_FOCI01000002.1"/>
</dbReference>
<dbReference type="Pfam" id="PF00700">
    <property type="entry name" value="Flagellin_C"/>
    <property type="match status" value="1"/>
</dbReference>
<keyword evidence="3" id="KW-1185">Reference proteome</keyword>
<name>A0A1H7ZN87_9RHOB</name>
<feature type="domain" description="Flagellin C-terminal" evidence="1">
    <location>
        <begin position="256"/>
        <end position="335"/>
    </location>
</feature>
<reference evidence="2 3" key="1">
    <citation type="submission" date="2016-10" db="EMBL/GenBank/DDBJ databases">
        <authorList>
            <person name="de Groot N.N."/>
        </authorList>
    </citation>
    <scope>NUCLEOTIDE SEQUENCE [LARGE SCALE GENOMIC DNA]</scope>
    <source>
        <strain evidence="2 3">DSM 16213</strain>
    </source>
</reference>
<gene>
    <name evidence="2" type="ORF">SAMN04488003_10251</name>
</gene>
<keyword evidence="2" id="KW-0969">Cilium</keyword>
<organism evidence="2 3">
    <name type="scientific">Loktanella fryxellensis</name>
    <dbReference type="NCBI Taxonomy" id="245187"/>
    <lineage>
        <taxon>Bacteria</taxon>
        <taxon>Pseudomonadati</taxon>
        <taxon>Pseudomonadota</taxon>
        <taxon>Alphaproteobacteria</taxon>
        <taxon>Rhodobacterales</taxon>
        <taxon>Roseobacteraceae</taxon>
        <taxon>Loktanella</taxon>
    </lineage>
</organism>